<accession>A0ACC0ULI5</accession>
<evidence type="ECO:0000313" key="1">
    <source>
        <dbReference type="EMBL" id="KAI9511929.1"/>
    </source>
</evidence>
<name>A0ACC0ULI5_9AGAM</name>
<reference evidence="1" key="1">
    <citation type="submission" date="2021-03" db="EMBL/GenBank/DDBJ databases">
        <title>Evolutionary priming and transition to the ectomycorrhizal habit in an iconic lineage of mushroom-forming fungi: is preadaptation a requirement?</title>
        <authorList>
            <consortium name="DOE Joint Genome Institute"/>
            <person name="Looney B.P."/>
            <person name="Miyauchi S."/>
            <person name="Morin E."/>
            <person name="Drula E."/>
            <person name="Courty P.E."/>
            <person name="Chicoki N."/>
            <person name="Fauchery L."/>
            <person name="Kohler A."/>
            <person name="Kuo A."/>
            <person name="LaButti K."/>
            <person name="Pangilinan J."/>
            <person name="Lipzen A."/>
            <person name="Riley R."/>
            <person name="Andreopoulos W."/>
            <person name="He G."/>
            <person name="Johnson J."/>
            <person name="Barry K.W."/>
            <person name="Grigoriev I.V."/>
            <person name="Nagy L."/>
            <person name="Hibbett D."/>
            <person name="Henrissat B."/>
            <person name="Matheny P.B."/>
            <person name="Labbe J."/>
            <person name="Martin A.F."/>
        </authorList>
    </citation>
    <scope>NUCLEOTIDE SEQUENCE</scope>
    <source>
        <strain evidence="1">BPL698</strain>
    </source>
</reference>
<gene>
    <name evidence="1" type="ORF">F5148DRAFT_183104</name>
</gene>
<dbReference type="EMBL" id="JAGFNK010000015">
    <property type="protein sequence ID" value="KAI9511929.1"/>
    <property type="molecule type" value="Genomic_DNA"/>
</dbReference>
<proteinExistence type="predicted"/>
<organism evidence="1 2">
    <name type="scientific">Russula earlei</name>
    <dbReference type="NCBI Taxonomy" id="71964"/>
    <lineage>
        <taxon>Eukaryota</taxon>
        <taxon>Fungi</taxon>
        <taxon>Dikarya</taxon>
        <taxon>Basidiomycota</taxon>
        <taxon>Agaricomycotina</taxon>
        <taxon>Agaricomycetes</taxon>
        <taxon>Russulales</taxon>
        <taxon>Russulaceae</taxon>
        <taxon>Russula</taxon>
    </lineage>
</organism>
<dbReference type="Proteomes" id="UP001207468">
    <property type="component" value="Unassembled WGS sequence"/>
</dbReference>
<comment type="caution">
    <text evidence="1">The sequence shown here is derived from an EMBL/GenBank/DDBJ whole genome shotgun (WGS) entry which is preliminary data.</text>
</comment>
<keyword evidence="2" id="KW-1185">Reference proteome</keyword>
<evidence type="ECO:0000313" key="2">
    <source>
        <dbReference type="Proteomes" id="UP001207468"/>
    </source>
</evidence>
<protein>
    <submittedName>
        <fullName evidence="1">Uncharacterized protein</fullName>
    </submittedName>
</protein>
<sequence length="291" mass="32574">MAHYDIFRDQLAVKYPAWGHALWEPGPGRLYPAVEVGDVGYIREGRFHRLFNVLLPADHPSHQNLGVPPFYEPLKISRVSEHIDSLTLGSQDFCSRGVTKASAQIEVFATAPPDPGQLSFSCARKQGAVLCLPVQAQREDTIARGIFRDYIIKHIDDWFDFTEWLGLGIDQMEDIILVTGRDRTKTCTNVAFSETDIQTEASVRFGVDISERLGIQWRFAREHVLGAVLNPGRSGKDLPEDQCIFIRGWRVIRTLMILRRLRGAAGPSDLPGNDHESGAQAMFVPTGPRLP</sequence>